<reference evidence="4" key="1">
    <citation type="submission" date="2017-01" db="EMBL/GenBank/DDBJ databases">
        <authorList>
            <person name="Varghese N."/>
            <person name="Submissions S."/>
        </authorList>
    </citation>
    <scope>NUCLEOTIDE SEQUENCE [LARGE SCALE GENOMIC DNA]</scope>
    <source>
        <strain evidence="4">type strain: HArc-</strain>
    </source>
</reference>
<dbReference type="EMBL" id="FTNR01000034">
    <property type="protein sequence ID" value="SIS21270.1"/>
    <property type="molecule type" value="Genomic_DNA"/>
</dbReference>
<evidence type="ECO:0000313" key="3">
    <source>
        <dbReference type="EMBL" id="SIS21270.1"/>
    </source>
</evidence>
<evidence type="ECO:0000313" key="4">
    <source>
        <dbReference type="Proteomes" id="UP000185936"/>
    </source>
</evidence>
<organism evidence="3 4">
    <name type="scientific">Natronorubrum thiooxidans</name>
    <dbReference type="NCBI Taxonomy" id="308853"/>
    <lineage>
        <taxon>Archaea</taxon>
        <taxon>Methanobacteriati</taxon>
        <taxon>Methanobacteriota</taxon>
        <taxon>Stenosarchaea group</taxon>
        <taxon>Halobacteria</taxon>
        <taxon>Halobacteriales</taxon>
        <taxon>Natrialbaceae</taxon>
        <taxon>Natronorubrum</taxon>
    </lineage>
</organism>
<keyword evidence="4" id="KW-1185">Reference proteome</keyword>
<dbReference type="InterPro" id="IPR058415">
    <property type="entry name" value="DUF8102"/>
</dbReference>
<gene>
    <name evidence="3" type="ORF">SAMN05421752_1345</name>
</gene>
<evidence type="ECO:0000259" key="2">
    <source>
        <dbReference type="Pfam" id="PF26404"/>
    </source>
</evidence>
<evidence type="ECO:0000256" key="1">
    <source>
        <dbReference type="SAM" id="MobiDB-lite"/>
    </source>
</evidence>
<accession>A0A1N7H992</accession>
<feature type="domain" description="Domain of unknown function" evidence="2">
    <location>
        <begin position="13"/>
        <end position="96"/>
    </location>
</feature>
<feature type="compositionally biased region" description="Acidic residues" evidence="1">
    <location>
        <begin position="155"/>
        <end position="164"/>
    </location>
</feature>
<dbReference type="Proteomes" id="UP000185936">
    <property type="component" value="Unassembled WGS sequence"/>
</dbReference>
<sequence length="301" mass="34394">MVLEHSENRPRGILSKADREFLTGERQLGSPQARCNARARIRERVRNAYFDMSLLWRYLEPEDLGQAASPDGRSERIKLRKAFQDTVALTVQAIDHANDDKPLRIGVALGQAGAADQFDASKDGIHWKTGVQDSIPNEFILEYPPGTVDEPLSFTDDEGEDPISDDSGVGYPNRVEWDTKVSPSPSQLDEPHPSEGTVLETLIDDAYLEYGYMMHERLIQDRSVSPEVIAEAYNEASLGEISTKRIRRERRAWEEIGLKRPIFFYPMYRKQSSSSEDLFDEMVWSPWWEDRIIGSSSDYFE</sequence>
<dbReference type="AlphaFoldDB" id="A0A1N7H992"/>
<name>A0A1N7H992_9EURY</name>
<feature type="region of interest" description="Disordered" evidence="1">
    <location>
        <begin position="146"/>
        <end position="195"/>
    </location>
</feature>
<protein>
    <recommendedName>
        <fullName evidence="2">Domain of unknown function domain-containing protein</fullName>
    </recommendedName>
</protein>
<proteinExistence type="predicted"/>
<dbReference type="Pfam" id="PF26404">
    <property type="entry name" value="DUF8102"/>
    <property type="match status" value="1"/>
</dbReference>